<gene>
    <name evidence="18" type="primary">LOC106074408</name>
</gene>
<reference evidence="18" key="1">
    <citation type="submission" date="2025-08" db="UniProtKB">
        <authorList>
            <consortium name="RefSeq"/>
        </authorList>
    </citation>
    <scope>IDENTIFICATION</scope>
</reference>
<organism evidence="17 18">
    <name type="scientific">Biomphalaria glabrata</name>
    <name type="common">Bloodfluke planorb</name>
    <name type="synonym">Freshwater snail</name>
    <dbReference type="NCBI Taxonomy" id="6526"/>
    <lineage>
        <taxon>Eukaryota</taxon>
        <taxon>Metazoa</taxon>
        <taxon>Spiralia</taxon>
        <taxon>Lophotrochozoa</taxon>
        <taxon>Mollusca</taxon>
        <taxon>Gastropoda</taxon>
        <taxon>Heterobranchia</taxon>
        <taxon>Euthyneura</taxon>
        <taxon>Panpulmonata</taxon>
        <taxon>Hygrophila</taxon>
        <taxon>Lymnaeoidea</taxon>
        <taxon>Planorbidae</taxon>
        <taxon>Biomphalaria</taxon>
    </lineage>
</organism>
<keyword evidence="6 16" id="KW-1133">Transmembrane helix</keyword>
<dbReference type="KEGG" id="bgt:106074408"/>
<evidence type="ECO:0000256" key="6">
    <source>
        <dbReference type="ARBA" id="ARBA00022989"/>
    </source>
</evidence>
<evidence type="ECO:0000256" key="10">
    <source>
        <dbReference type="ARBA" id="ARBA00031067"/>
    </source>
</evidence>
<dbReference type="Pfam" id="PF05038">
    <property type="entry name" value="Cytochrom_B558a"/>
    <property type="match status" value="1"/>
</dbReference>
<evidence type="ECO:0000256" key="14">
    <source>
        <dbReference type="ARBA" id="ARBA00050017"/>
    </source>
</evidence>
<dbReference type="PANTHER" id="PTHR15168">
    <property type="entry name" value="CYTOCHROME B-245 LIGHT CHAIN"/>
    <property type="match status" value="1"/>
</dbReference>
<comment type="subcellular location">
    <subcellularLocation>
        <location evidence="1">Cell membrane</location>
    </subcellularLocation>
</comment>
<dbReference type="OrthoDB" id="2445232at2759"/>
<evidence type="ECO:0000256" key="16">
    <source>
        <dbReference type="SAM" id="Phobius"/>
    </source>
</evidence>
<evidence type="ECO:0000256" key="3">
    <source>
        <dbReference type="ARBA" id="ARBA00017733"/>
    </source>
</evidence>
<dbReference type="InterPro" id="IPR007732">
    <property type="entry name" value="Cyt_b558_asu"/>
</dbReference>
<keyword evidence="5 16" id="KW-0812">Transmembrane</keyword>
<evidence type="ECO:0000256" key="7">
    <source>
        <dbReference type="ARBA" id="ARBA00023136"/>
    </source>
</evidence>
<evidence type="ECO:0000256" key="15">
    <source>
        <dbReference type="SAM" id="MobiDB-lite"/>
    </source>
</evidence>
<evidence type="ECO:0000256" key="2">
    <source>
        <dbReference type="ARBA" id="ARBA00010590"/>
    </source>
</evidence>
<dbReference type="Proteomes" id="UP001165740">
    <property type="component" value="Chromosome 7"/>
</dbReference>
<dbReference type="GO" id="GO:0020037">
    <property type="term" value="F:heme binding"/>
    <property type="evidence" value="ECO:0007669"/>
    <property type="project" value="InterPro"/>
</dbReference>
<evidence type="ECO:0000256" key="11">
    <source>
        <dbReference type="ARBA" id="ARBA00031995"/>
    </source>
</evidence>
<dbReference type="OMA" id="ARTGQYC"/>
<feature type="transmembrane region" description="Helical" evidence="16">
    <location>
        <begin position="12"/>
        <end position="29"/>
    </location>
</feature>
<feature type="compositionally biased region" description="Basic and acidic residues" evidence="15">
    <location>
        <begin position="137"/>
        <end position="159"/>
    </location>
</feature>
<evidence type="ECO:0000256" key="5">
    <source>
        <dbReference type="ARBA" id="ARBA00022692"/>
    </source>
</evidence>
<evidence type="ECO:0000256" key="13">
    <source>
        <dbReference type="ARBA" id="ARBA00033347"/>
    </source>
</evidence>
<keyword evidence="17" id="KW-1185">Reference proteome</keyword>
<name>A0A9U8EK77_BIOGL</name>
<keyword evidence="4" id="KW-1003">Cell membrane</keyword>
<feature type="transmembrane region" description="Helical" evidence="16">
    <location>
        <begin position="91"/>
        <end position="124"/>
    </location>
</feature>
<accession>A0A9U8EK77</accession>
<comment type="subunit">
    <text evidence="14">Component of the phagocyte NADPH oxidase core complex/cytochrome b558 complex, composed of CYBB (heavy chain (beta)) and CYBA (light chain (alpha)). Component of the phagocyte NADPH oxidase complex composed of an obligatory core heterodimer formed by the membrane proteins CYBA and CYBB and the cytosolic regulatory subunits NCF1/p47-phox, NCF2/p67-phox, NCF4/p40-phox and the small GTPase RAC1 or RAC2. Interacts with NCF1 (via SH3 domain). Interacts with SH3PXD2A. Interacts with DUOX1, DUOX2 and TPO. Interacts with NOX4; this interaction mediates superoxide generation. Interacts with calprotectin (S100A8/9). Interacts with GBP7. Interacts with NOXO1. Forms a heterodimer with NOX3 and is essential for activity and cell membrane localization of NOX3. Interacts with NOX1.</text>
</comment>
<evidence type="ECO:0000256" key="8">
    <source>
        <dbReference type="ARBA" id="ARBA00030106"/>
    </source>
</evidence>
<feature type="transmembrane region" description="Helical" evidence="16">
    <location>
        <begin position="35"/>
        <end position="52"/>
    </location>
</feature>
<comment type="similarity">
    <text evidence="2">Belongs to the p22phox family.</text>
</comment>
<dbReference type="AlphaFoldDB" id="A0A9U8EK77"/>
<evidence type="ECO:0000256" key="9">
    <source>
        <dbReference type="ARBA" id="ARBA00030298"/>
    </source>
</evidence>
<dbReference type="GO" id="GO:0005886">
    <property type="term" value="C:plasma membrane"/>
    <property type="evidence" value="ECO:0007669"/>
    <property type="project" value="UniProtKB-SubCell"/>
</dbReference>
<dbReference type="RefSeq" id="XP_013090632.2">
    <property type="nucleotide sequence ID" value="XM_013235178.2"/>
</dbReference>
<dbReference type="GeneID" id="106074408"/>
<feature type="region of interest" description="Disordered" evidence="15">
    <location>
        <begin position="137"/>
        <end position="172"/>
    </location>
</feature>
<keyword evidence="7 16" id="KW-0472">Membrane</keyword>
<evidence type="ECO:0000313" key="18">
    <source>
        <dbReference type="RefSeq" id="XP_013090632.2"/>
    </source>
</evidence>
<proteinExistence type="inferred from homology"/>
<protein>
    <recommendedName>
        <fullName evidence="3">Cytochrome b-245 light chain</fullName>
    </recommendedName>
    <alternativeName>
        <fullName evidence="11">Cytochrome b(558) alpha chain</fullName>
    </alternativeName>
    <alternativeName>
        <fullName evidence="10">Cytochrome b558 subunit alpha</fullName>
    </alternativeName>
    <alternativeName>
        <fullName evidence="13">Neutrophil cytochrome b 22 kDa polypeptide</fullName>
    </alternativeName>
    <alternativeName>
        <fullName evidence="12">Superoxide-generating NADPH oxidase light chain subunit</fullName>
    </alternativeName>
    <alternativeName>
        <fullName evidence="8">p22 phagocyte B-cytochrome</fullName>
    </alternativeName>
    <alternativeName>
        <fullName evidence="9">p22-phox</fullName>
    </alternativeName>
</protein>
<feature type="compositionally biased region" description="Polar residues" evidence="15">
    <location>
        <begin position="162"/>
        <end position="172"/>
    </location>
</feature>
<evidence type="ECO:0000256" key="12">
    <source>
        <dbReference type="ARBA" id="ARBA00032067"/>
    </source>
</evidence>
<evidence type="ECO:0000313" key="17">
    <source>
        <dbReference type="Proteomes" id="UP001165740"/>
    </source>
</evidence>
<sequence length="172" mass="19582">MGKIEWAMWANEQAIVSCFVTILCGVLAVSGQFNLWGIGVYAILKGIVTFLIEYPRGKRQKGTSYPRRFQHLLSILISKGRLLTRNYFVRFVFYLCVSVPCCFMLPTILGALCYMITSLIYLVAAIKGEQWQPIEVDKEETGPKVIEQPRRPPPRRPDVSQRGPQEINSNQV</sequence>
<dbReference type="PANTHER" id="PTHR15168:SF0">
    <property type="entry name" value="CYTOCHROME B-245 LIGHT CHAIN"/>
    <property type="match status" value="1"/>
</dbReference>
<evidence type="ECO:0000256" key="4">
    <source>
        <dbReference type="ARBA" id="ARBA00022475"/>
    </source>
</evidence>
<evidence type="ECO:0000256" key="1">
    <source>
        <dbReference type="ARBA" id="ARBA00004236"/>
    </source>
</evidence>